<name>A0AA37X0F0_9RHOB</name>
<dbReference type="NCBIfam" id="NF009988">
    <property type="entry name" value="PRK13454.1"/>
    <property type="match status" value="1"/>
</dbReference>
<dbReference type="InterPro" id="IPR002146">
    <property type="entry name" value="ATP_synth_b/b'su_bac/chlpt"/>
</dbReference>
<evidence type="ECO:0000256" key="11">
    <source>
        <dbReference type="ARBA" id="ARBA00025614"/>
    </source>
</evidence>
<evidence type="ECO:0000256" key="7">
    <source>
        <dbReference type="ARBA" id="ARBA00023065"/>
    </source>
</evidence>
<comment type="function">
    <text evidence="10 13">F(1)F(0) ATP synthase produces ATP from ADP in the presence of a proton or sodium gradient. F-type ATPases consist of two structural domains, F(1) containing the extramembraneous catalytic core and F(0) containing the membrane proton channel, linked together by a central stalk and a peripheral stalk. During catalysis, ATP synthesis in the catalytic domain of F(1) is coupled via a rotary mechanism of the central stalk subunits to proton translocation.</text>
</comment>
<feature type="transmembrane region" description="Helical" evidence="13">
    <location>
        <begin position="34"/>
        <end position="53"/>
    </location>
</feature>
<organism evidence="15 16">
    <name type="scientific">Cypionkella aquatica</name>
    <dbReference type="NCBI Taxonomy" id="1756042"/>
    <lineage>
        <taxon>Bacteria</taxon>
        <taxon>Pseudomonadati</taxon>
        <taxon>Pseudomonadota</taxon>
        <taxon>Alphaproteobacteria</taxon>
        <taxon>Rhodobacterales</taxon>
        <taxon>Paracoccaceae</taxon>
        <taxon>Cypionkella</taxon>
    </lineage>
</organism>
<dbReference type="PANTHER" id="PTHR33445:SF1">
    <property type="entry name" value="ATP SYNTHASE SUBUNIT B"/>
    <property type="match status" value="1"/>
</dbReference>
<reference evidence="15 16" key="1">
    <citation type="journal article" date="2014" name="Int. J. Syst. Evol. Microbiol.">
        <title>Complete genome sequence of Corynebacterium casei LMG S-19264T (=DSM 44701T), isolated from a smear-ripened cheese.</title>
        <authorList>
            <consortium name="US DOE Joint Genome Institute (JGI-PGF)"/>
            <person name="Walter F."/>
            <person name="Albersmeier A."/>
            <person name="Kalinowski J."/>
            <person name="Ruckert C."/>
        </authorList>
    </citation>
    <scope>NUCLEOTIDE SEQUENCE [LARGE SCALE GENOMIC DNA]</scope>
    <source>
        <strain evidence="15 16">NBRC 111766</strain>
    </source>
</reference>
<evidence type="ECO:0000256" key="9">
    <source>
        <dbReference type="ARBA" id="ARBA00023310"/>
    </source>
</evidence>
<evidence type="ECO:0000256" key="4">
    <source>
        <dbReference type="ARBA" id="ARBA00022692"/>
    </source>
</evidence>
<dbReference type="GO" id="GO:0005886">
    <property type="term" value="C:plasma membrane"/>
    <property type="evidence" value="ECO:0007669"/>
    <property type="project" value="UniProtKB-SubCell"/>
</dbReference>
<evidence type="ECO:0000256" key="2">
    <source>
        <dbReference type="ARBA" id="ARBA00022448"/>
    </source>
</evidence>
<dbReference type="GO" id="GO:0046961">
    <property type="term" value="F:proton-transporting ATPase activity, rotational mechanism"/>
    <property type="evidence" value="ECO:0007669"/>
    <property type="project" value="TreeGrafter"/>
</dbReference>
<keyword evidence="2 13" id="KW-0813">Transport</keyword>
<dbReference type="EMBL" id="BSPP01000004">
    <property type="protein sequence ID" value="GLS85745.1"/>
    <property type="molecule type" value="Genomic_DNA"/>
</dbReference>
<keyword evidence="16" id="KW-1185">Reference proteome</keyword>
<keyword evidence="7 13" id="KW-0406">Ion transport</keyword>
<sequence>MATTTTTEAAVTGAHETAKAGMPQLEFSHFPNQIFWLVVTLLVIFLALKLIALPRIGGTLATRRGTITNDLAAAEELKLKVVAAEKAYADALTSARAEAGKIAAAAKADIQADLNKAIAKADAQIAAKATESAGRIDEIRAGAQEAIAEVAKDTAKELVAALGGKADARTITAAVTARLKG</sequence>
<evidence type="ECO:0000256" key="5">
    <source>
        <dbReference type="ARBA" id="ARBA00022781"/>
    </source>
</evidence>
<evidence type="ECO:0000256" key="6">
    <source>
        <dbReference type="ARBA" id="ARBA00022989"/>
    </source>
</evidence>
<dbReference type="RefSeq" id="WP_284323969.1">
    <property type="nucleotide sequence ID" value="NZ_BSPP01000004.1"/>
</dbReference>
<proteinExistence type="inferred from homology"/>
<evidence type="ECO:0000256" key="10">
    <source>
        <dbReference type="ARBA" id="ARBA00025198"/>
    </source>
</evidence>
<keyword evidence="13" id="KW-1003">Cell membrane</keyword>
<evidence type="ECO:0000256" key="13">
    <source>
        <dbReference type="HAMAP-Rule" id="MF_01398"/>
    </source>
</evidence>
<keyword evidence="3 13" id="KW-0138">CF(0)</keyword>
<dbReference type="GO" id="GO:0045259">
    <property type="term" value="C:proton-transporting ATP synthase complex"/>
    <property type="evidence" value="ECO:0007669"/>
    <property type="project" value="UniProtKB-KW"/>
</dbReference>
<evidence type="ECO:0000313" key="16">
    <source>
        <dbReference type="Proteomes" id="UP001157355"/>
    </source>
</evidence>
<dbReference type="HAMAP" id="MF_01398">
    <property type="entry name" value="ATP_synth_b_bprime"/>
    <property type="match status" value="1"/>
</dbReference>
<comment type="subunit">
    <text evidence="13">F-type ATPases have 2 components, F(1) - the catalytic core - and F(0) - the membrane proton channel. F(1) has five subunits: alpha(3), beta(3), gamma(1), delta(1), epsilon(1). F(0) has three main subunits: a(1), b(2) and c(10-14). The alpha and beta chains form an alternating ring which encloses part of the gamma chain. F(1) is attached to F(0) by a central stalk formed by the gamma and epsilon chains, while a peripheral stalk is formed by the delta and b chains.</text>
</comment>
<evidence type="ECO:0000256" key="12">
    <source>
        <dbReference type="ARBA" id="ARBA00037847"/>
    </source>
</evidence>
<comment type="caution">
    <text evidence="15">The sequence shown here is derived from an EMBL/GenBank/DDBJ whole genome shotgun (WGS) entry which is preliminary data.</text>
</comment>
<dbReference type="InterPro" id="IPR050059">
    <property type="entry name" value="ATP_synthase_B_chain"/>
</dbReference>
<keyword evidence="5 13" id="KW-0375">Hydrogen ion transport</keyword>
<comment type="function">
    <text evidence="11">Component of the F(0) channel, it forms part of the peripheral stalk, linking F(1) to F(0). The b'-subunit is a diverged and duplicated form of b found in plants and photosynthetic bacteria.</text>
</comment>
<dbReference type="GO" id="GO:0046933">
    <property type="term" value="F:proton-transporting ATP synthase activity, rotational mechanism"/>
    <property type="evidence" value="ECO:0007669"/>
    <property type="project" value="UniProtKB-UniRule"/>
</dbReference>
<evidence type="ECO:0000313" key="15">
    <source>
        <dbReference type="EMBL" id="GLS85745.1"/>
    </source>
</evidence>
<protein>
    <recommendedName>
        <fullName evidence="13">ATP synthase subunit b</fullName>
    </recommendedName>
    <alternativeName>
        <fullName evidence="13">ATP synthase F(0) sector subunit b</fullName>
    </alternativeName>
    <alternativeName>
        <fullName evidence="13">ATPase subunit I</fullName>
    </alternativeName>
    <alternativeName>
        <fullName evidence="13">F-type ATPase subunit b</fullName>
        <shortName evidence="13">F-ATPase subunit b</shortName>
    </alternativeName>
</protein>
<keyword evidence="8 13" id="KW-0472">Membrane</keyword>
<keyword evidence="4 13" id="KW-0812">Transmembrane</keyword>
<comment type="subcellular location">
    <subcellularLocation>
        <location evidence="13">Cell membrane</location>
        <topology evidence="13">Single-pass membrane protein</topology>
    </subcellularLocation>
    <subcellularLocation>
        <location evidence="12">Endomembrane system</location>
        <topology evidence="12">Single-pass membrane protein</topology>
    </subcellularLocation>
</comment>
<gene>
    <name evidence="15" type="primary">atpF2</name>
    <name evidence="13" type="synonym">atpF</name>
    <name evidence="15" type="ORF">GCM10010873_07190</name>
</gene>
<evidence type="ECO:0000256" key="3">
    <source>
        <dbReference type="ARBA" id="ARBA00022547"/>
    </source>
</evidence>
<keyword evidence="6 13" id="KW-1133">Transmembrane helix</keyword>
<dbReference type="GO" id="GO:0012505">
    <property type="term" value="C:endomembrane system"/>
    <property type="evidence" value="ECO:0007669"/>
    <property type="project" value="UniProtKB-SubCell"/>
</dbReference>
<dbReference type="Pfam" id="PF00430">
    <property type="entry name" value="ATP-synt_B"/>
    <property type="match status" value="1"/>
</dbReference>
<evidence type="ECO:0000256" key="14">
    <source>
        <dbReference type="RuleBase" id="RU003848"/>
    </source>
</evidence>
<evidence type="ECO:0000256" key="1">
    <source>
        <dbReference type="ARBA" id="ARBA00005513"/>
    </source>
</evidence>
<dbReference type="Proteomes" id="UP001157355">
    <property type="component" value="Unassembled WGS sequence"/>
</dbReference>
<evidence type="ECO:0000256" key="8">
    <source>
        <dbReference type="ARBA" id="ARBA00023136"/>
    </source>
</evidence>
<accession>A0AA37X0F0</accession>
<comment type="similarity">
    <text evidence="1 13 14">Belongs to the ATPase B chain family.</text>
</comment>
<dbReference type="PANTHER" id="PTHR33445">
    <property type="entry name" value="ATP SYNTHASE SUBUNIT B', CHLOROPLASTIC"/>
    <property type="match status" value="1"/>
</dbReference>
<dbReference type="AlphaFoldDB" id="A0AA37X0F0"/>
<keyword evidence="9 13" id="KW-0066">ATP synthesis</keyword>